<feature type="region of interest" description="Disordered" evidence="1">
    <location>
        <begin position="1"/>
        <end position="38"/>
    </location>
</feature>
<keyword evidence="3" id="KW-1185">Reference proteome</keyword>
<comment type="caution">
    <text evidence="2">The sequence shown here is derived from an EMBL/GenBank/DDBJ whole genome shotgun (WGS) entry which is preliminary data.</text>
</comment>
<organism evidence="2 3">
    <name type="scientific">Portunus trituberculatus</name>
    <name type="common">Swimming crab</name>
    <name type="synonym">Neptunus trituberculatus</name>
    <dbReference type="NCBI Taxonomy" id="210409"/>
    <lineage>
        <taxon>Eukaryota</taxon>
        <taxon>Metazoa</taxon>
        <taxon>Ecdysozoa</taxon>
        <taxon>Arthropoda</taxon>
        <taxon>Crustacea</taxon>
        <taxon>Multicrustacea</taxon>
        <taxon>Malacostraca</taxon>
        <taxon>Eumalacostraca</taxon>
        <taxon>Eucarida</taxon>
        <taxon>Decapoda</taxon>
        <taxon>Pleocyemata</taxon>
        <taxon>Brachyura</taxon>
        <taxon>Eubrachyura</taxon>
        <taxon>Portunoidea</taxon>
        <taxon>Portunidae</taxon>
        <taxon>Portuninae</taxon>
        <taxon>Portunus</taxon>
    </lineage>
</organism>
<evidence type="ECO:0000313" key="2">
    <source>
        <dbReference type="EMBL" id="MPC33574.1"/>
    </source>
</evidence>
<proteinExistence type="predicted"/>
<feature type="compositionally biased region" description="Basic and acidic residues" evidence="1">
    <location>
        <begin position="16"/>
        <end position="36"/>
    </location>
</feature>
<dbReference type="EMBL" id="VSRR010002862">
    <property type="protein sequence ID" value="MPC33574.1"/>
    <property type="molecule type" value="Genomic_DNA"/>
</dbReference>
<dbReference type="Proteomes" id="UP000324222">
    <property type="component" value="Unassembled WGS sequence"/>
</dbReference>
<sequence>MKKHIQEFNFHPWRHNTKEATGEAEKKRRGRREEPKSYSSHLLAASLLLPFPASLTHSSLSSLHSRWGFLQHLSSARITQAMSVKR</sequence>
<evidence type="ECO:0000256" key="1">
    <source>
        <dbReference type="SAM" id="MobiDB-lite"/>
    </source>
</evidence>
<protein>
    <submittedName>
        <fullName evidence="2">Uncharacterized protein</fullName>
    </submittedName>
</protein>
<gene>
    <name evidence="2" type="ORF">E2C01_026929</name>
</gene>
<name>A0A5B7EME1_PORTR</name>
<reference evidence="2 3" key="1">
    <citation type="submission" date="2019-05" db="EMBL/GenBank/DDBJ databases">
        <title>Another draft genome of Portunus trituberculatus and its Hox gene families provides insights of decapod evolution.</title>
        <authorList>
            <person name="Jeong J.-H."/>
            <person name="Song I."/>
            <person name="Kim S."/>
            <person name="Choi T."/>
            <person name="Kim D."/>
            <person name="Ryu S."/>
            <person name="Kim W."/>
        </authorList>
    </citation>
    <scope>NUCLEOTIDE SEQUENCE [LARGE SCALE GENOMIC DNA]</scope>
    <source>
        <tissue evidence="2">Muscle</tissue>
    </source>
</reference>
<accession>A0A5B7EME1</accession>
<evidence type="ECO:0000313" key="3">
    <source>
        <dbReference type="Proteomes" id="UP000324222"/>
    </source>
</evidence>
<dbReference type="AlphaFoldDB" id="A0A5B7EME1"/>